<reference evidence="1" key="1">
    <citation type="submission" date="2018-05" db="EMBL/GenBank/DDBJ databases">
        <authorList>
            <person name="Lanie J.A."/>
            <person name="Ng W.-L."/>
            <person name="Kazmierczak K.M."/>
            <person name="Andrzejewski T.M."/>
            <person name="Davidsen T.M."/>
            <person name="Wayne K.J."/>
            <person name="Tettelin H."/>
            <person name="Glass J.I."/>
            <person name="Rusch D."/>
            <person name="Podicherti R."/>
            <person name="Tsui H.-C.T."/>
            <person name="Winkler M.E."/>
        </authorList>
    </citation>
    <scope>NUCLEOTIDE SEQUENCE</scope>
</reference>
<sequence>MRMKIIISFISFCFLTSVAGAGDNVLPYKLKSGKPFAGTTLNILAVVTPQFKSYELRDEEFESLTGITVNWTHIPFVALQEKIASVGVAADGSFDVVNYLDSWGPANAYWLESIDGWLKRDGISMDRYPEAFKKSAMYKGETLGFPLRAHPMLMFYRKDLFAKHGLSVPETWNDVASAGKTIKQKEGIGGLACYFGADGNRQNLFLWLNYIWATGTEVFDKQMKPAWATPSGLRATRDYVSLHTKHNICGKGAVSNVEQDGRIQFAQGNAAMMPVWWWAYSGFYNPNQSKLTKDQVGFAGMPSYQGKTVTYAISMPYSISKYSKNKEASWEFMKWLSNPELDRRNAIERSVRGEKIVNNVVTHKSSMADLGVNAANDNIQMAALASLANSDIMPQIPEWPEIGDLLSNAIQKASTGGNVDKLMKDAAKKAERILSRAGYY</sequence>
<name>A0A381SU19_9ZZZZ</name>
<accession>A0A381SU19</accession>
<dbReference type="PANTHER" id="PTHR43649:SF12">
    <property type="entry name" value="DIACETYLCHITOBIOSE BINDING PROTEIN DASA"/>
    <property type="match status" value="1"/>
</dbReference>
<dbReference type="AlphaFoldDB" id="A0A381SU19"/>
<evidence type="ECO:0008006" key="2">
    <source>
        <dbReference type="Google" id="ProtNLM"/>
    </source>
</evidence>
<dbReference type="CDD" id="cd13585">
    <property type="entry name" value="PBP2_TMBP_like"/>
    <property type="match status" value="1"/>
</dbReference>
<dbReference type="InterPro" id="IPR006059">
    <property type="entry name" value="SBP"/>
</dbReference>
<dbReference type="PANTHER" id="PTHR43649">
    <property type="entry name" value="ARABINOSE-BINDING PROTEIN-RELATED"/>
    <property type="match status" value="1"/>
</dbReference>
<dbReference type="EMBL" id="UINC01003268">
    <property type="protein sequence ID" value="SVA04823.1"/>
    <property type="molecule type" value="Genomic_DNA"/>
</dbReference>
<gene>
    <name evidence="1" type="ORF">METZ01_LOCUS57677</name>
</gene>
<protein>
    <recommendedName>
        <fullName evidence="2">Sugar ABC transporter substrate-binding protein</fullName>
    </recommendedName>
</protein>
<dbReference type="Gene3D" id="3.40.190.10">
    <property type="entry name" value="Periplasmic binding protein-like II"/>
    <property type="match status" value="2"/>
</dbReference>
<dbReference type="SUPFAM" id="SSF53850">
    <property type="entry name" value="Periplasmic binding protein-like II"/>
    <property type="match status" value="1"/>
</dbReference>
<dbReference type="Pfam" id="PF01547">
    <property type="entry name" value="SBP_bac_1"/>
    <property type="match status" value="1"/>
</dbReference>
<dbReference type="InterPro" id="IPR050490">
    <property type="entry name" value="Bact_solute-bd_prot1"/>
</dbReference>
<evidence type="ECO:0000313" key="1">
    <source>
        <dbReference type="EMBL" id="SVA04823.1"/>
    </source>
</evidence>
<proteinExistence type="predicted"/>
<organism evidence="1">
    <name type="scientific">marine metagenome</name>
    <dbReference type="NCBI Taxonomy" id="408172"/>
    <lineage>
        <taxon>unclassified sequences</taxon>
        <taxon>metagenomes</taxon>
        <taxon>ecological metagenomes</taxon>
    </lineage>
</organism>